<evidence type="ECO:0000256" key="6">
    <source>
        <dbReference type="ARBA" id="ARBA00023136"/>
    </source>
</evidence>
<comment type="subcellular location">
    <subcellularLocation>
        <location evidence="1">Cell envelope</location>
    </subcellularLocation>
    <subcellularLocation>
        <location evidence="2">Cell outer membrane</location>
    </subcellularLocation>
    <subcellularLocation>
        <location evidence="3">Secreted</location>
    </subcellularLocation>
</comment>
<comment type="caution">
    <text evidence="8">The sequence shown here is derived from an EMBL/GenBank/DDBJ whole genome shotgun (WGS) entry which is preliminary data.</text>
</comment>
<dbReference type="AlphaFoldDB" id="A0A8T3VIU6"/>
<dbReference type="InterPro" id="IPR011050">
    <property type="entry name" value="Pectin_lyase_fold/virulence"/>
</dbReference>
<dbReference type="InterPro" id="IPR006626">
    <property type="entry name" value="PbH1"/>
</dbReference>
<name>A0A8T3VIU6_9EURY</name>
<dbReference type="Pfam" id="PF02415">
    <property type="entry name" value="Chlam_PMP"/>
    <property type="match status" value="1"/>
</dbReference>
<dbReference type="NCBIfam" id="TIGR01376">
    <property type="entry name" value="POMP_repeat"/>
    <property type="match status" value="1"/>
</dbReference>
<evidence type="ECO:0000256" key="2">
    <source>
        <dbReference type="ARBA" id="ARBA00004442"/>
    </source>
</evidence>
<dbReference type="PANTHER" id="PTHR11319:SF35">
    <property type="entry name" value="OUTER MEMBRANE PROTEIN PMPC-RELATED"/>
    <property type="match status" value="1"/>
</dbReference>
<dbReference type="GO" id="GO:0005576">
    <property type="term" value="C:extracellular region"/>
    <property type="evidence" value="ECO:0007669"/>
    <property type="project" value="UniProtKB-SubCell"/>
</dbReference>
<dbReference type="SMART" id="SM00710">
    <property type="entry name" value="PbH1"/>
    <property type="match status" value="5"/>
</dbReference>
<gene>
    <name evidence="8" type="ORF">E7Z79_09260</name>
</gene>
<dbReference type="InterPro" id="IPR003368">
    <property type="entry name" value="POMP_repeat"/>
</dbReference>
<evidence type="ECO:0000256" key="1">
    <source>
        <dbReference type="ARBA" id="ARBA00004196"/>
    </source>
</evidence>
<evidence type="ECO:0000313" key="8">
    <source>
        <dbReference type="EMBL" id="MBE6502608.1"/>
    </source>
</evidence>
<evidence type="ECO:0000256" key="7">
    <source>
        <dbReference type="ARBA" id="ARBA00023237"/>
    </source>
</evidence>
<reference evidence="8" key="1">
    <citation type="submission" date="2019-04" db="EMBL/GenBank/DDBJ databases">
        <title>Evolution of Biomass-Degrading Anaerobic Consortia Revealed by Metagenomics.</title>
        <authorList>
            <person name="Peng X."/>
        </authorList>
    </citation>
    <scope>NUCLEOTIDE SEQUENCE</scope>
    <source>
        <strain evidence="8">SIG18</strain>
    </source>
</reference>
<keyword evidence="6" id="KW-0472">Membrane</keyword>
<sequence length="701" mass="75835">MLKKRYSMVMLLILLVGIFSISMASASDNLTDDNLMSNNIDNESLEMDVEDDDLYNLNDLIQESDSGDTIELDQDYKSYGSHIGIYHSIILDGNGHILDGDKKCSIIQVSANDVVIKNIVFKNGFSDEDGGAIRWLGNNGILINCTFISNSATSDGGAVYMGGINNTIKDSTFKSNSAKFGGAVFVSSIPEAKITNCNFMKNKADNGGAIDWQGLNGSVFDCDFTENTAKFGGAVCWFGENGILTDCNFIGNSATSSGGGGAISWGSEKGTISKSSFRKNTAPYYGRNIECSDGIILSGLKYDEKATVKLSVSGNYYKSSVLNIKVLYSDKTVIPNMGVNLKFSNGKTAFVRTNSKGVATYNIPYAPGTYSVKATLLDDDISADAVTLKNIKINKAQAKLTPTKLSTSYSSGKYFQTKVINTKTKKAMSGVKLKLKIFTGKKFKTVSANTNSKGIAKYSASKLSIGTHKVIVENGDTKYVSASSKTSSIKIVKATLKIYAPTVNNRYNMAGTFKVTVKNKESGAAMKNVKVLVNVYAGSQSKNYNLKTNANGQVSISTKSLSNANHKVIVSVKASANYKASKASSQISISNKKINTTLAVIVGNYYFNDFGDFNAADVEVILMDESGKYINKEVDYSCYYRINWGSDTVEYNGTIMSNEDTYLSIAPGSVYRNSAFGYILFEFKGDSIYNSSSCKINLLGR</sequence>
<evidence type="ECO:0000313" key="9">
    <source>
        <dbReference type="Proteomes" id="UP000783037"/>
    </source>
</evidence>
<protein>
    <recommendedName>
        <fullName evidence="10">Adhesin-like protein</fullName>
    </recommendedName>
</protein>
<keyword evidence="7" id="KW-0998">Cell outer membrane</keyword>
<dbReference type="EMBL" id="SUTK01000084">
    <property type="protein sequence ID" value="MBE6502608.1"/>
    <property type="molecule type" value="Genomic_DNA"/>
</dbReference>
<dbReference type="PANTHER" id="PTHR11319">
    <property type="entry name" value="G PROTEIN-COUPLED RECEPTOR-RELATED"/>
    <property type="match status" value="1"/>
</dbReference>
<evidence type="ECO:0000256" key="4">
    <source>
        <dbReference type="ARBA" id="ARBA00022525"/>
    </source>
</evidence>
<dbReference type="SUPFAM" id="SSF51126">
    <property type="entry name" value="Pectin lyase-like"/>
    <property type="match status" value="1"/>
</dbReference>
<organism evidence="8 9">
    <name type="scientific">Methanobrevibacter thaueri</name>
    <dbReference type="NCBI Taxonomy" id="190975"/>
    <lineage>
        <taxon>Archaea</taxon>
        <taxon>Methanobacteriati</taxon>
        <taxon>Methanobacteriota</taxon>
        <taxon>Methanomada group</taxon>
        <taxon>Methanobacteria</taxon>
        <taxon>Methanobacteriales</taxon>
        <taxon>Methanobacteriaceae</taxon>
        <taxon>Methanobrevibacter</taxon>
    </lineage>
</organism>
<dbReference type="Proteomes" id="UP000783037">
    <property type="component" value="Unassembled WGS sequence"/>
</dbReference>
<evidence type="ECO:0000256" key="3">
    <source>
        <dbReference type="ARBA" id="ARBA00004613"/>
    </source>
</evidence>
<keyword evidence="4" id="KW-0964">Secreted</keyword>
<proteinExistence type="predicted"/>
<keyword evidence="5" id="KW-0732">Signal</keyword>
<evidence type="ECO:0000256" key="5">
    <source>
        <dbReference type="ARBA" id="ARBA00022729"/>
    </source>
</evidence>
<accession>A0A8T3VIU6</accession>
<evidence type="ECO:0008006" key="10">
    <source>
        <dbReference type="Google" id="ProtNLM"/>
    </source>
</evidence>
<dbReference type="RefSeq" id="WP_303739679.1">
    <property type="nucleotide sequence ID" value="NZ_SUTK01000084.1"/>
</dbReference>